<dbReference type="Proteomes" id="UP000244727">
    <property type="component" value="Chromosome"/>
</dbReference>
<sequence>MDVDNPEEAEIADQVTGVSSSATQSGEDDEEPSSPLSLEEREQLAITSSEDAIEERSRPIPAIERSEPPAPDVAGISLRRAQDTVATAVRPTPPVSRHETHISAHEVTVGRRREQSVEGLQLRRQNQSTGRREKPVRGRDIEVTRSADRIDSQSRPTAQSVVQGGGQVLLDDIEDADPVFGWRGGQPYDSDRPTLILHCADSDDEIQSFSFLQHALRDTFTELQGGEPTVEQVDFVANEVQIPTVSGRIVTLDLTDDEWTASEENGSPTIKRGGVDVVPALRDHGDTLYSGNLGYLVVNVPQEWESTYRRRNFVENLIADLADAAPPQDNDNTTGAFETLRSAPVTVARPRVTDADRFAERVAQYFGFTNAPAYETISQFDASFTAALRADRWAKVALTERQSYGEESSRHYNWKALVAEGLARTLWNAARDGDQPFETFVRESLINDGPLATEHVLSSGVEDDDSVIADVFLDEDRRLPTDQLDGFLDRQEHEAPLAIEFETGFSEAAFGYRKLVESVEKYQESQSVETLFVVVPPRLLYRGERQARHLDRLVQNQEDIFETLRVRLCVPCLSESRCIGLQTASDLITRLYDDV</sequence>
<feature type="compositionally biased region" description="Polar residues" evidence="1">
    <location>
        <begin position="16"/>
        <end position="25"/>
    </location>
</feature>
<proteinExistence type="predicted"/>
<dbReference type="KEGG" id="harc:HARCEL1_12585"/>
<feature type="region of interest" description="Disordered" evidence="1">
    <location>
        <begin position="108"/>
        <end position="138"/>
    </location>
</feature>
<dbReference type="AlphaFoldDB" id="A0A2R4X3V9"/>
<organism evidence="2 3">
    <name type="scientific">Halococcoides cellulosivorans</name>
    <dbReference type="NCBI Taxonomy" id="1679096"/>
    <lineage>
        <taxon>Archaea</taxon>
        <taxon>Methanobacteriati</taxon>
        <taxon>Methanobacteriota</taxon>
        <taxon>Stenosarchaea group</taxon>
        <taxon>Halobacteria</taxon>
        <taxon>Halobacteriales</taxon>
        <taxon>Haloarculaceae</taxon>
        <taxon>Halococcoides</taxon>
    </lineage>
</organism>
<reference evidence="2 3" key="1">
    <citation type="submission" date="2018-04" db="EMBL/GenBank/DDBJ databases">
        <title>Halococcoides cellulosivorans gen. nov., sp. nov., an extremely halophilic cellulose-utilizing haloarchaeon from hypersaline lakes.</title>
        <authorList>
            <person name="Sorokin D.Y."/>
            <person name="Toshchakov S.V."/>
            <person name="Samarov N.I."/>
            <person name="Korzhenkov A."/>
            <person name="Kublanov I.V."/>
        </authorList>
    </citation>
    <scope>NUCLEOTIDE SEQUENCE [LARGE SCALE GENOMIC DNA]</scope>
    <source>
        <strain evidence="2 3">HArcel1</strain>
    </source>
</reference>
<feature type="region of interest" description="Disordered" evidence="1">
    <location>
        <begin position="1"/>
        <end position="76"/>
    </location>
</feature>
<dbReference type="EMBL" id="CP028858">
    <property type="protein sequence ID" value="AWB28478.1"/>
    <property type="molecule type" value="Genomic_DNA"/>
</dbReference>
<evidence type="ECO:0000313" key="2">
    <source>
        <dbReference type="EMBL" id="AWB28478.1"/>
    </source>
</evidence>
<accession>A0A2R4X3V9</accession>
<protein>
    <submittedName>
        <fullName evidence="2">Uncharacterized protein</fullName>
    </submittedName>
</protein>
<evidence type="ECO:0000313" key="3">
    <source>
        <dbReference type="Proteomes" id="UP000244727"/>
    </source>
</evidence>
<feature type="compositionally biased region" description="Acidic residues" evidence="1">
    <location>
        <begin position="1"/>
        <end position="11"/>
    </location>
</feature>
<evidence type="ECO:0000256" key="1">
    <source>
        <dbReference type="SAM" id="MobiDB-lite"/>
    </source>
</evidence>
<name>A0A2R4X3V9_9EURY</name>
<keyword evidence="3" id="KW-1185">Reference proteome</keyword>
<gene>
    <name evidence="2" type="ORF">HARCEL1_12585</name>
</gene>